<sequence>MNVLVFLSILCTATRIHTLQQQILHQFLHFVRVESSILCNLPQKPTHARGKSAGGGAQPRLPALELEVLDGEEEEEGEEGDDGEVEAGDELEVAVLQAQVGLQELAHRLLPEPRHPDQLRPVAQLREHQPVHRPRRRVRPVHPTPPHRDHLHKFQIRRQGLIVTSLAMMKPEKTFQKMKMRKDRPMAISMLGVRATVIIPSSV</sequence>
<gene>
    <name evidence="3" type="ORF">EJB05_47844</name>
</gene>
<feature type="compositionally biased region" description="Basic residues" evidence="1">
    <location>
        <begin position="131"/>
        <end position="140"/>
    </location>
</feature>
<name>A0A5J9T0C0_9POAL</name>
<keyword evidence="2" id="KW-0732">Signal</keyword>
<keyword evidence="4" id="KW-1185">Reference proteome</keyword>
<feature type="region of interest" description="Disordered" evidence="1">
    <location>
        <begin position="128"/>
        <end position="149"/>
    </location>
</feature>
<protein>
    <submittedName>
        <fullName evidence="3">Uncharacterized protein</fullName>
    </submittedName>
</protein>
<accession>A0A5J9T0C0</accession>
<comment type="caution">
    <text evidence="3">The sequence shown here is derived from an EMBL/GenBank/DDBJ whole genome shotgun (WGS) entry which is preliminary data.</text>
</comment>
<feature type="non-terminal residue" evidence="3">
    <location>
        <position position="1"/>
    </location>
</feature>
<evidence type="ECO:0000256" key="2">
    <source>
        <dbReference type="SAM" id="SignalP"/>
    </source>
</evidence>
<evidence type="ECO:0000313" key="4">
    <source>
        <dbReference type="Proteomes" id="UP000324897"/>
    </source>
</evidence>
<feature type="chain" id="PRO_5023826197" evidence="2">
    <location>
        <begin position="19"/>
        <end position="203"/>
    </location>
</feature>
<evidence type="ECO:0000313" key="3">
    <source>
        <dbReference type="EMBL" id="TVU04713.1"/>
    </source>
</evidence>
<dbReference type="EMBL" id="RWGY01000051">
    <property type="protein sequence ID" value="TVU04713.1"/>
    <property type="molecule type" value="Genomic_DNA"/>
</dbReference>
<dbReference type="AlphaFoldDB" id="A0A5J9T0C0"/>
<proteinExistence type="predicted"/>
<organism evidence="3 4">
    <name type="scientific">Eragrostis curvula</name>
    <name type="common">weeping love grass</name>
    <dbReference type="NCBI Taxonomy" id="38414"/>
    <lineage>
        <taxon>Eukaryota</taxon>
        <taxon>Viridiplantae</taxon>
        <taxon>Streptophyta</taxon>
        <taxon>Embryophyta</taxon>
        <taxon>Tracheophyta</taxon>
        <taxon>Spermatophyta</taxon>
        <taxon>Magnoliopsida</taxon>
        <taxon>Liliopsida</taxon>
        <taxon>Poales</taxon>
        <taxon>Poaceae</taxon>
        <taxon>PACMAD clade</taxon>
        <taxon>Chloridoideae</taxon>
        <taxon>Eragrostideae</taxon>
        <taxon>Eragrostidinae</taxon>
        <taxon>Eragrostis</taxon>
    </lineage>
</organism>
<dbReference type="Gramene" id="TVU04713">
    <property type="protein sequence ID" value="TVU04713"/>
    <property type="gene ID" value="EJB05_47844"/>
</dbReference>
<reference evidence="3 4" key="1">
    <citation type="journal article" date="2019" name="Sci. Rep.">
        <title>A high-quality genome of Eragrostis curvula grass provides insights into Poaceae evolution and supports new strategies to enhance forage quality.</title>
        <authorList>
            <person name="Carballo J."/>
            <person name="Santos B.A.C.M."/>
            <person name="Zappacosta D."/>
            <person name="Garbus I."/>
            <person name="Selva J.P."/>
            <person name="Gallo C.A."/>
            <person name="Diaz A."/>
            <person name="Albertini E."/>
            <person name="Caccamo M."/>
            <person name="Echenique V."/>
        </authorList>
    </citation>
    <scope>NUCLEOTIDE SEQUENCE [LARGE SCALE GENOMIC DNA]</scope>
    <source>
        <strain evidence="4">cv. Victoria</strain>
        <tissue evidence="3">Leaf</tissue>
    </source>
</reference>
<feature type="signal peptide" evidence="2">
    <location>
        <begin position="1"/>
        <end position="18"/>
    </location>
</feature>
<evidence type="ECO:0000256" key="1">
    <source>
        <dbReference type="SAM" id="MobiDB-lite"/>
    </source>
</evidence>
<dbReference type="Proteomes" id="UP000324897">
    <property type="component" value="Unassembled WGS sequence"/>
</dbReference>